<accession>A0ABM5N1R1</accession>
<name>A0ABM5N1R1_EMTOG</name>
<dbReference type="Proteomes" id="UP000002875">
    <property type="component" value="Chromosome"/>
</dbReference>
<keyword evidence="1" id="KW-1133">Transmembrane helix</keyword>
<dbReference type="RefSeq" id="WP_015029027.1">
    <property type="nucleotide sequence ID" value="NC_018748.1"/>
</dbReference>
<dbReference type="Pfam" id="PF02517">
    <property type="entry name" value="Rce1-like"/>
    <property type="match status" value="1"/>
</dbReference>
<evidence type="ECO:0000313" key="3">
    <source>
        <dbReference type="EMBL" id="AFK03330.1"/>
    </source>
</evidence>
<protein>
    <submittedName>
        <fullName evidence="3">Abortive infection protein</fullName>
    </submittedName>
</protein>
<feature type="transmembrane region" description="Helical" evidence="1">
    <location>
        <begin position="127"/>
        <end position="144"/>
    </location>
</feature>
<dbReference type="EMBL" id="CP002961">
    <property type="protein sequence ID" value="AFK03330.1"/>
    <property type="molecule type" value="Genomic_DNA"/>
</dbReference>
<feature type="transmembrane region" description="Helical" evidence="1">
    <location>
        <begin position="20"/>
        <end position="40"/>
    </location>
</feature>
<dbReference type="InterPro" id="IPR003675">
    <property type="entry name" value="Rce1/LyrA-like_dom"/>
</dbReference>
<evidence type="ECO:0000313" key="4">
    <source>
        <dbReference type="Proteomes" id="UP000002875"/>
    </source>
</evidence>
<keyword evidence="4" id="KW-1185">Reference proteome</keyword>
<feature type="transmembrane region" description="Helical" evidence="1">
    <location>
        <begin position="52"/>
        <end position="73"/>
    </location>
</feature>
<feature type="domain" description="CAAX prenyl protease 2/Lysostaphin resistance protein A-like" evidence="2">
    <location>
        <begin position="130"/>
        <end position="225"/>
    </location>
</feature>
<evidence type="ECO:0000259" key="2">
    <source>
        <dbReference type="Pfam" id="PF02517"/>
    </source>
</evidence>
<keyword evidence="1" id="KW-0472">Membrane</keyword>
<feature type="transmembrane region" description="Helical" evidence="1">
    <location>
        <begin position="253"/>
        <end position="270"/>
    </location>
</feature>
<feature type="transmembrane region" description="Helical" evidence="1">
    <location>
        <begin position="215"/>
        <end position="233"/>
    </location>
</feature>
<dbReference type="PANTHER" id="PTHR39430:SF1">
    <property type="entry name" value="PROTEASE"/>
    <property type="match status" value="1"/>
</dbReference>
<feature type="transmembrane region" description="Helical" evidence="1">
    <location>
        <begin position="187"/>
        <end position="208"/>
    </location>
</feature>
<feature type="transmembrane region" description="Helical" evidence="1">
    <location>
        <begin position="93"/>
        <end position="112"/>
    </location>
</feature>
<feature type="transmembrane region" description="Helical" evidence="1">
    <location>
        <begin position="165"/>
        <end position="181"/>
    </location>
</feature>
<evidence type="ECO:0000256" key="1">
    <source>
        <dbReference type="SAM" id="Phobius"/>
    </source>
</evidence>
<sequence>MLTKTFFSTPKGSNKWYNYILVPIYVVILAALFSVPAFIILSKPKPNTYQSYLQLLLPSAMLVFSTFLVLKWVHRRSGYSLINATKIRWNRIFWAMGCFGSITLLFELVSWFENPSSYQFSFDKSTFFQYLIISLVLIPFQSAGEELLMRGYFLQGIAWATKRPWLAVLITSVLFGLLHLGNPELKAFGYVFILNYMLMGLVAGIMTVMDDGTELAIGVHIINNLYSAIFIGYTSSALQTSTIYHIKDYDTTFLSFSMILGSVIFLGICYKKYQWNSFKSFFDKLAD</sequence>
<keyword evidence="1" id="KW-0812">Transmembrane</keyword>
<gene>
    <name evidence="3" type="ordered locus">Emtol_2192</name>
</gene>
<proteinExistence type="predicted"/>
<dbReference type="PANTHER" id="PTHR39430">
    <property type="entry name" value="MEMBRANE-ASSOCIATED PROTEASE-RELATED"/>
    <property type="match status" value="1"/>
</dbReference>
<organism evidence="3 4">
    <name type="scientific">Emticicia oligotrophica (strain DSM 17448 / CIP 109782 / MTCC 6937 / GPTSA100-15)</name>
    <dbReference type="NCBI Taxonomy" id="929562"/>
    <lineage>
        <taxon>Bacteria</taxon>
        <taxon>Pseudomonadati</taxon>
        <taxon>Bacteroidota</taxon>
        <taxon>Cytophagia</taxon>
        <taxon>Cytophagales</taxon>
        <taxon>Leadbetterellaceae</taxon>
        <taxon>Emticicia</taxon>
    </lineage>
</organism>
<reference evidence="3 4" key="1">
    <citation type="submission" date="2011-07" db="EMBL/GenBank/DDBJ databases">
        <title>The complete genome of chromosome of Emticicia oligotrophica DSM 17448.</title>
        <authorList>
            <consortium name="US DOE Joint Genome Institute (JGI-PGF)"/>
            <person name="Lucas S."/>
            <person name="Han J."/>
            <person name="Lapidus A."/>
            <person name="Bruce D."/>
            <person name="Goodwin L."/>
            <person name="Pitluck S."/>
            <person name="Peters L."/>
            <person name="Kyrpides N."/>
            <person name="Mavromatis K."/>
            <person name="Ivanova N."/>
            <person name="Ovchinnikova G."/>
            <person name="Teshima H."/>
            <person name="Detter J.C."/>
            <person name="Tapia R."/>
            <person name="Han C."/>
            <person name="Land M."/>
            <person name="Hauser L."/>
            <person name="Markowitz V."/>
            <person name="Cheng J.-F."/>
            <person name="Hugenholtz P."/>
            <person name="Woyke T."/>
            <person name="Wu D."/>
            <person name="Tindall B."/>
            <person name="Pomrenke H."/>
            <person name="Brambilla E."/>
            <person name="Klenk H.-P."/>
            <person name="Eisen J.A."/>
        </authorList>
    </citation>
    <scope>NUCLEOTIDE SEQUENCE [LARGE SCALE GENOMIC DNA]</scope>
    <source>
        <strain evidence="3 4">DSM 17448</strain>
    </source>
</reference>